<dbReference type="RefSeq" id="XP_007671655.1">
    <property type="nucleotide sequence ID" value="XM_007673465.1"/>
</dbReference>
<feature type="region of interest" description="Disordered" evidence="1">
    <location>
        <begin position="1"/>
        <end position="39"/>
    </location>
</feature>
<dbReference type="KEGG" id="bcom:BAUCODRAFT_118238"/>
<gene>
    <name evidence="2" type="ORF">BAUCODRAFT_118238</name>
</gene>
<accession>M2NMQ6</accession>
<dbReference type="HOGENOM" id="CLU_2468684_0_0_1"/>
<proteinExistence type="predicted"/>
<organism evidence="2 3">
    <name type="scientific">Baudoinia panamericana (strain UAMH 10762)</name>
    <name type="common">Angels' share fungus</name>
    <name type="synonym">Baudoinia compniacensis (strain UAMH 10762)</name>
    <dbReference type="NCBI Taxonomy" id="717646"/>
    <lineage>
        <taxon>Eukaryota</taxon>
        <taxon>Fungi</taxon>
        <taxon>Dikarya</taxon>
        <taxon>Ascomycota</taxon>
        <taxon>Pezizomycotina</taxon>
        <taxon>Dothideomycetes</taxon>
        <taxon>Dothideomycetidae</taxon>
        <taxon>Mycosphaerellales</taxon>
        <taxon>Teratosphaeriaceae</taxon>
        <taxon>Baudoinia</taxon>
    </lineage>
</organism>
<evidence type="ECO:0000313" key="2">
    <source>
        <dbReference type="EMBL" id="EMD00471.1"/>
    </source>
</evidence>
<reference evidence="2 3" key="1">
    <citation type="journal article" date="2012" name="PLoS Pathog.">
        <title>Diverse lifestyles and strategies of plant pathogenesis encoded in the genomes of eighteen Dothideomycetes fungi.</title>
        <authorList>
            <person name="Ohm R.A."/>
            <person name="Feau N."/>
            <person name="Henrissat B."/>
            <person name="Schoch C.L."/>
            <person name="Horwitz B.A."/>
            <person name="Barry K.W."/>
            <person name="Condon B.J."/>
            <person name="Copeland A.C."/>
            <person name="Dhillon B."/>
            <person name="Glaser F."/>
            <person name="Hesse C.N."/>
            <person name="Kosti I."/>
            <person name="LaButti K."/>
            <person name="Lindquist E.A."/>
            <person name="Lucas S."/>
            <person name="Salamov A.A."/>
            <person name="Bradshaw R.E."/>
            <person name="Ciuffetti L."/>
            <person name="Hamelin R.C."/>
            <person name="Kema G.H.J."/>
            <person name="Lawrence C."/>
            <person name="Scott J.A."/>
            <person name="Spatafora J.W."/>
            <person name="Turgeon B.G."/>
            <person name="de Wit P.J.G.M."/>
            <person name="Zhong S."/>
            <person name="Goodwin S.B."/>
            <person name="Grigoriev I.V."/>
        </authorList>
    </citation>
    <scope>NUCLEOTIDE SEQUENCE [LARGE SCALE GENOMIC DNA]</scope>
    <source>
        <strain evidence="2 3">UAMH 10762</strain>
    </source>
</reference>
<dbReference type="EMBL" id="KB445550">
    <property type="protein sequence ID" value="EMD00471.1"/>
    <property type="molecule type" value="Genomic_DNA"/>
</dbReference>
<protein>
    <submittedName>
        <fullName evidence="2">Uncharacterized protein</fullName>
    </submittedName>
</protein>
<keyword evidence="3" id="KW-1185">Reference proteome</keyword>
<evidence type="ECO:0000256" key="1">
    <source>
        <dbReference type="SAM" id="MobiDB-lite"/>
    </source>
</evidence>
<name>M2NMQ6_BAUPA</name>
<dbReference type="GeneID" id="19107307"/>
<dbReference type="AlphaFoldDB" id="M2NMQ6"/>
<sequence length="88" mass="9753">MVAPGHLPDAGLGLPPGSLTHSKELRHDKPPAGGAAAPVDYERCEKANAQCSRSKRISLRKEPHHIHNAKVTWKNSVPFRDTLMHFQR</sequence>
<feature type="compositionally biased region" description="Basic and acidic residues" evidence="1">
    <location>
        <begin position="21"/>
        <end position="30"/>
    </location>
</feature>
<evidence type="ECO:0000313" key="3">
    <source>
        <dbReference type="Proteomes" id="UP000011761"/>
    </source>
</evidence>
<dbReference type="Proteomes" id="UP000011761">
    <property type="component" value="Unassembled WGS sequence"/>
</dbReference>